<sequence length="129" mass="14220">MKMAGPLDQGLDLVLDAVPTQPEVDVWVRQVAGCVGIRPGDDFVRIAAELIDNAHRHADGPYRVRLWRVDDCDALRVQVVDRSPSTLPVLGRPDVPAQGSGLVMVNRLSSHWGFECDHDGKTVWAEVRS</sequence>
<protein>
    <submittedName>
        <fullName evidence="1">ATP-binding protein</fullName>
    </submittedName>
</protein>
<keyword evidence="2" id="KW-1185">Reference proteome</keyword>
<dbReference type="EMBL" id="NSDM01000009">
    <property type="protein sequence ID" value="MDQ2586472.1"/>
    <property type="molecule type" value="Genomic_DNA"/>
</dbReference>
<dbReference type="InterPro" id="IPR050267">
    <property type="entry name" value="Anti-sigma-factor_SerPK"/>
</dbReference>
<dbReference type="Proteomes" id="UP001225605">
    <property type="component" value="Unassembled WGS sequence"/>
</dbReference>
<dbReference type="CDD" id="cd16936">
    <property type="entry name" value="HATPase_RsbW-like"/>
    <property type="match status" value="1"/>
</dbReference>
<gene>
    <name evidence="1" type="ORF">CKY47_21240</name>
</gene>
<proteinExistence type="predicted"/>
<dbReference type="Gene3D" id="3.30.565.10">
    <property type="entry name" value="Histidine kinase-like ATPase, C-terminal domain"/>
    <property type="match status" value="1"/>
</dbReference>
<evidence type="ECO:0000313" key="2">
    <source>
        <dbReference type="Proteomes" id="UP001225605"/>
    </source>
</evidence>
<dbReference type="PANTHER" id="PTHR35526:SF3">
    <property type="entry name" value="ANTI-SIGMA-F FACTOR RSBW"/>
    <property type="match status" value="1"/>
</dbReference>
<keyword evidence="1" id="KW-0547">Nucleotide-binding</keyword>
<reference evidence="1 2" key="1">
    <citation type="submission" date="2017-06" db="EMBL/GenBank/DDBJ databases">
        <title>Cultured bacterium strain Saccharothrix yanglingensis Hhs.015.</title>
        <authorList>
            <person name="Xia Y."/>
        </authorList>
    </citation>
    <scope>NUCLEOTIDE SEQUENCE [LARGE SCALE GENOMIC DNA]</scope>
    <source>
        <strain evidence="1 2">Hhs.015</strain>
    </source>
</reference>
<dbReference type="SUPFAM" id="SSF55874">
    <property type="entry name" value="ATPase domain of HSP90 chaperone/DNA topoisomerase II/histidine kinase"/>
    <property type="match status" value="1"/>
</dbReference>
<keyword evidence="1" id="KW-0067">ATP-binding</keyword>
<organism evidence="1 2">
    <name type="scientific">Saccharothrix yanglingensis</name>
    <dbReference type="NCBI Taxonomy" id="659496"/>
    <lineage>
        <taxon>Bacteria</taxon>
        <taxon>Bacillati</taxon>
        <taxon>Actinomycetota</taxon>
        <taxon>Actinomycetes</taxon>
        <taxon>Pseudonocardiales</taxon>
        <taxon>Pseudonocardiaceae</taxon>
        <taxon>Saccharothrix</taxon>
    </lineage>
</organism>
<comment type="caution">
    <text evidence="1">The sequence shown here is derived from an EMBL/GenBank/DDBJ whole genome shotgun (WGS) entry which is preliminary data.</text>
</comment>
<dbReference type="PANTHER" id="PTHR35526">
    <property type="entry name" value="ANTI-SIGMA-F FACTOR RSBW-RELATED"/>
    <property type="match status" value="1"/>
</dbReference>
<name>A0ABU0X4F9_9PSEU</name>
<dbReference type="GO" id="GO:0005524">
    <property type="term" value="F:ATP binding"/>
    <property type="evidence" value="ECO:0007669"/>
    <property type="project" value="UniProtKB-KW"/>
</dbReference>
<accession>A0ABU0X4F9</accession>
<dbReference type="InterPro" id="IPR036890">
    <property type="entry name" value="HATPase_C_sf"/>
</dbReference>
<evidence type="ECO:0000313" key="1">
    <source>
        <dbReference type="EMBL" id="MDQ2586472.1"/>
    </source>
</evidence>